<keyword evidence="3" id="KW-1185">Reference proteome</keyword>
<accession>A0A5J9SKH0</accession>
<dbReference type="EMBL" id="RWGY01000714">
    <property type="protein sequence ID" value="TVT99489.1"/>
    <property type="molecule type" value="Genomic_DNA"/>
</dbReference>
<feature type="non-terminal residue" evidence="2">
    <location>
        <position position="1"/>
    </location>
</feature>
<dbReference type="PANTHER" id="PTHR46592">
    <property type="entry name" value="RING-H2 FINGER PROTEIN ATL67"/>
    <property type="match status" value="1"/>
</dbReference>
<dbReference type="GO" id="GO:0016740">
    <property type="term" value="F:transferase activity"/>
    <property type="evidence" value="ECO:0007669"/>
    <property type="project" value="InterPro"/>
</dbReference>
<dbReference type="InterPro" id="IPR044289">
    <property type="entry name" value="ATL67-70"/>
</dbReference>
<dbReference type="OrthoDB" id="8062037at2759"/>
<evidence type="ECO:0000313" key="2">
    <source>
        <dbReference type="EMBL" id="TVT99489.1"/>
    </source>
</evidence>
<dbReference type="GO" id="GO:0016567">
    <property type="term" value="P:protein ubiquitination"/>
    <property type="evidence" value="ECO:0007669"/>
    <property type="project" value="InterPro"/>
</dbReference>
<dbReference type="Proteomes" id="UP000324897">
    <property type="component" value="Unassembled WGS sequence"/>
</dbReference>
<reference evidence="2 3" key="1">
    <citation type="journal article" date="2019" name="Sci. Rep.">
        <title>A high-quality genome of Eragrostis curvula grass provides insights into Poaceae evolution and supports new strategies to enhance forage quality.</title>
        <authorList>
            <person name="Carballo J."/>
            <person name="Santos B.A.C.M."/>
            <person name="Zappacosta D."/>
            <person name="Garbus I."/>
            <person name="Selva J.P."/>
            <person name="Gallo C.A."/>
            <person name="Diaz A."/>
            <person name="Albertini E."/>
            <person name="Caccamo M."/>
            <person name="Echenique V."/>
        </authorList>
    </citation>
    <scope>NUCLEOTIDE SEQUENCE [LARGE SCALE GENOMIC DNA]</scope>
    <source>
        <strain evidence="3">cv. Victoria</strain>
        <tissue evidence="2">Leaf</tissue>
    </source>
</reference>
<feature type="domain" description="RING-type" evidence="1">
    <location>
        <begin position="46"/>
        <end position="82"/>
    </location>
</feature>
<evidence type="ECO:0000313" key="3">
    <source>
        <dbReference type="Proteomes" id="UP000324897"/>
    </source>
</evidence>
<comment type="caution">
    <text evidence="2">The sequence shown here is derived from an EMBL/GenBank/DDBJ whole genome shotgun (WGS) entry which is preliminary data.</text>
</comment>
<dbReference type="InterPro" id="IPR013083">
    <property type="entry name" value="Znf_RING/FYVE/PHD"/>
</dbReference>
<proteinExistence type="predicted"/>
<dbReference type="SUPFAM" id="SSF57850">
    <property type="entry name" value="RING/U-box"/>
    <property type="match status" value="1"/>
</dbReference>
<protein>
    <recommendedName>
        <fullName evidence="1">RING-type domain-containing protein</fullName>
    </recommendedName>
</protein>
<dbReference type="InterPro" id="IPR001841">
    <property type="entry name" value="Znf_RING"/>
</dbReference>
<dbReference type="PANTHER" id="PTHR46592:SF14">
    <property type="entry name" value="RING-TYPE DOMAIN-CONTAINING PROTEIN"/>
    <property type="match status" value="1"/>
</dbReference>
<sequence length="140" mass="14440">MLVDDAPAAPPAASAVVLSLYGATIDAMYPKFVHVGSAGHGDDGPCAICLGEFAGSDALRRGPGCGHCFHTCCAERWLRVSRDSPAGAVACRHASGGGSAPRAAHSRWHAHVMAVEQQLGAQRTDVELVCTSRAESSSID</sequence>
<dbReference type="Gramene" id="TVT99489">
    <property type="protein sequence ID" value="TVT99489"/>
    <property type="gene ID" value="EJB05_55158"/>
</dbReference>
<gene>
    <name evidence="2" type="ORF">EJB05_55158</name>
</gene>
<name>A0A5J9SKH0_9POAL</name>
<dbReference type="AlphaFoldDB" id="A0A5J9SKH0"/>
<dbReference type="Gene3D" id="3.30.40.10">
    <property type="entry name" value="Zinc/RING finger domain, C3HC4 (zinc finger)"/>
    <property type="match status" value="1"/>
</dbReference>
<organism evidence="2 3">
    <name type="scientific">Eragrostis curvula</name>
    <name type="common">weeping love grass</name>
    <dbReference type="NCBI Taxonomy" id="38414"/>
    <lineage>
        <taxon>Eukaryota</taxon>
        <taxon>Viridiplantae</taxon>
        <taxon>Streptophyta</taxon>
        <taxon>Embryophyta</taxon>
        <taxon>Tracheophyta</taxon>
        <taxon>Spermatophyta</taxon>
        <taxon>Magnoliopsida</taxon>
        <taxon>Liliopsida</taxon>
        <taxon>Poales</taxon>
        <taxon>Poaceae</taxon>
        <taxon>PACMAD clade</taxon>
        <taxon>Chloridoideae</taxon>
        <taxon>Eragrostideae</taxon>
        <taxon>Eragrostidinae</taxon>
        <taxon>Eragrostis</taxon>
    </lineage>
</organism>
<evidence type="ECO:0000259" key="1">
    <source>
        <dbReference type="Pfam" id="PF13639"/>
    </source>
</evidence>
<dbReference type="Pfam" id="PF13639">
    <property type="entry name" value="zf-RING_2"/>
    <property type="match status" value="1"/>
</dbReference>